<dbReference type="InterPro" id="IPR027417">
    <property type="entry name" value="P-loop_NTPase"/>
</dbReference>
<reference evidence="5" key="1">
    <citation type="submission" date="2022-08" db="EMBL/GenBank/DDBJ databases">
        <title>Alicyclobacillus dauci DSM2870, complete genome.</title>
        <authorList>
            <person name="Wang Q."/>
            <person name="Cai R."/>
            <person name="Wang Z."/>
        </authorList>
    </citation>
    <scope>NUCLEOTIDE SEQUENCE</scope>
    <source>
        <strain evidence="5">DSM 28700</strain>
    </source>
</reference>
<dbReference type="PRINTS" id="PR00038">
    <property type="entry name" value="HTHLUXR"/>
</dbReference>
<gene>
    <name evidence="5" type="ORF">NZD86_21785</name>
</gene>
<evidence type="ECO:0000313" key="6">
    <source>
        <dbReference type="Proteomes" id="UP001164803"/>
    </source>
</evidence>
<dbReference type="RefSeq" id="WP_268044156.1">
    <property type="nucleotide sequence ID" value="NZ_CP104064.1"/>
</dbReference>
<keyword evidence="2" id="KW-0238">DNA-binding</keyword>
<dbReference type="EMBL" id="CP104064">
    <property type="protein sequence ID" value="WAH36772.1"/>
    <property type="molecule type" value="Genomic_DNA"/>
</dbReference>
<dbReference type="Gene3D" id="3.40.50.300">
    <property type="entry name" value="P-loop containing nucleotide triphosphate hydrolases"/>
    <property type="match status" value="1"/>
</dbReference>
<evidence type="ECO:0000259" key="4">
    <source>
        <dbReference type="PROSITE" id="PS50043"/>
    </source>
</evidence>
<dbReference type="InterPro" id="IPR041617">
    <property type="entry name" value="TPR_MalT"/>
</dbReference>
<dbReference type="Pfam" id="PF25873">
    <property type="entry name" value="WHD_MalT"/>
    <property type="match status" value="1"/>
</dbReference>
<sequence length="880" mass="99647">MMRQVDSPQNESALSILTTKTYQPQVRPDTLPRYDLVDKLSSSVHRKLTVVCAPAGYGKTTAVASWLQQTGLTPAWVSLDSRDNDPMTLWSTILIALESVHPNLPRNAWDYLQLGLPASSDTLTSVLIHDAYQVQGRVFIVLDDYHLIHEPVIHATIENLIRRGPSTLHFIITSRSMVPFSLGKLRSQGQILELTARDLRFDKQAILEFYRKVMGIELSREELDLVEYHTEGWAAGMNLVALALQGTSNSTAFLRSLTGDHRFIADYLAEEVIHFQPHNIQSFWLRTSVLSRLCGPLCEAVTGDPNAGQILRELQQSSSFLIPLDDNGQWFRYHHLFAGALQEQLLRRFPNEVVGLHKMACSWFESMNLIPEAVDHAFRGRDFKKAATLMNDHAPKMIKAREISTLRGWLKEFPEGYLKQDPQTCITYGWVLALSGHLEPAEQFVGLVDEYVLQNAIPQGEWDKLWVESQVLRGYIACLRNDVKRAIDCFARSTERSPKYSRFFRYGAELNAGEPYVLRSRLGLRGYLTGVAELYPTLRGIWKNSGLGILGYGSVALAELHYEWNEFDQLAYFIPRGIELGKMFNIVGILVPMYFVYARHLRATNKQSDMWLVLADLKKILHDMNASSHWINVVGAFKTRLWIDEQNREKVDEWVASSPVTMEDECYAIKEFELITLARALLYQGRLIDAVTLLVRLERWAETEDRLGSLIEILILQSILYRQRGDLTEALAIMERAVSIALPHKYQRTFLDEGAPVVELLHSLLEQERDSQSTTELLTYVQMLLSVVNMEPSSSSLPTSPTHQSGALIEPLTKRENTTLQMLSKGHTNAEIAAILGISVGTVKGYTHHIFGKLGVRNRTEAVAKAKSMNLLKPTSSTFH</sequence>
<dbReference type="InterPro" id="IPR036388">
    <property type="entry name" value="WH-like_DNA-bd_sf"/>
</dbReference>
<evidence type="ECO:0000256" key="1">
    <source>
        <dbReference type="ARBA" id="ARBA00023015"/>
    </source>
</evidence>
<dbReference type="SUPFAM" id="SSF48452">
    <property type="entry name" value="TPR-like"/>
    <property type="match status" value="1"/>
</dbReference>
<dbReference type="Proteomes" id="UP001164803">
    <property type="component" value="Chromosome"/>
</dbReference>
<keyword evidence="1" id="KW-0805">Transcription regulation</keyword>
<evidence type="ECO:0000256" key="3">
    <source>
        <dbReference type="ARBA" id="ARBA00023163"/>
    </source>
</evidence>
<keyword evidence="6" id="KW-1185">Reference proteome</keyword>
<organism evidence="5 6">
    <name type="scientific">Alicyclobacillus dauci</name>
    <dbReference type="NCBI Taxonomy" id="1475485"/>
    <lineage>
        <taxon>Bacteria</taxon>
        <taxon>Bacillati</taxon>
        <taxon>Bacillota</taxon>
        <taxon>Bacilli</taxon>
        <taxon>Bacillales</taxon>
        <taxon>Alicyclobacillaceae</taxon>
        <taxon>Alicyclobacillus</taxon>
    </lineage>
</organism>
<proteinExistence type="predicted"/>
<dbReference type="PANTHER" id="PTHR44688">
    <property type="entry name" value="DNA-BINDING TRANSCRIPTIONAL ACTIVATOR DEVR_DOSR"/>
    <property type="match status" value="1"/>
</dbReference>
<dbReference type="InterPro" id="IPR011990">
    <property type="entry name" value="TPR-like_helical_dom_sf"/>
</dbReference>
<evidence type="ECO:0000313" key="5">
    <source>
        <dbReference type="EMBL" id="WAH36772.1"/>
    </source>
</evidence>
<evidence type="ECO:0000256" key="2">
    <source>
        <dbReference type="ARBA" id="ARBA00023125"/>
    </source>
</evidence>
<accession>A0ABY6Z259</accession>
<dbReference type="CDD" id="cd06170">
    <property type="entry name" value="LuxR_C_like"/>
    <property type="match status" value="1"/>
</dbReference>
<dbReference type="InterPro" id="IPR059106">
    <property type="entry name" value="WHD_MalT"/>
</dbReference>
<dbReference type="Gene3D" id="1.10.10.10">
    <property type="entry name" value="Winged helix-like DNA-binding domain superfamily/Winged helix DNA-binding domain"/>
    <property type="match status" value="1"/>
</dbReference>
<dbReference type="PROSITE" id="PS50043">
    <property type="entry name" value="HTH_LUXR_2"/>
    <property type="match status" value="1"/>
</dbReference>
<dbReference type="PANTHER" id="PTHR44688:SF16">
    <property type="entry name" value="DNA-BINDING TRANSCRIPTIONAL ACTIVATOR DEVR_DOSR"/>
    <property type="match status" value="1"/>
</dbReference>
<dbReference type="Pfam" id="PF00196">
    <property type="entry name" value="GerE"/>
    <property type="match status" value="1"/>
</dbReference>
<keyword evidence="3" id="KW-0804">Transcription</keyword>
<dbReference type="Gene3D" id="1.25.40.10">
    <property type="entry name" value="Tetratricopeptide repeat domain"/>
    <property type="match status" value="1"/>
</dbReference>
<protein>
    <submittedName>
        <fullName evidence="5">LuxR C-terminal-related transcriptional regulator</fullName>
    </submittedName>
</protein>
<dbReference type="SUPFAM" id="SSF46894">
    <property type="entry name" value="C-terminal effector domain of the bipartite response regulators"/>
    <property type="match status" value="1"/>
</dbReference>
<name>A0ABY6Z259_9BACL</name>
<dbReference type="InterPro" id="IPR000792">
    <property type="entry name" value="Tscrpt_reg_LuxR_C"/>
</dbReference>
<dbReference type="InterPro" id="IPR016032">
    <property type="entry name" value="Sig_transdc_resp-reg_C-effctor"/>
</dbReference>
<dbReference type="PROSITE" id="PS00622">
    <property type="entry name" value="HTH_LUXR_1"/>
    <property type="match status" value="1"/>
</dbReference>
<dbReference type="SUPFAM" id="SSF52540">
    <property type="entry name" value="P-loop containing nucleoside triphosphate hydrolases"/>
    <property type="match status" value="1"/>
</dbReference>
<dbReference type="Pfam" id="PF17874">
    <property type="entry name" value="TPR_MalT"/>
    <property type="match status" value="1"/>
</dbReference>
<feature type="domain" description="HTH luxR-type" evidence="4">
    <location>
        <begin position="805"/>
        <end position="870"/>
    </location>
</feature>
<dbReference type="SMART" id="SM00421">
    <property type="entry name" value="HTH_LUXR"/>
    <property type="match status" value="1"/>
</dbReference>